<dbReference type="GO" id="GO:0003824">
    <property type="term" value="F:catalytic activity"/>
    <property type="evidence" value="ECO:0007669"/>
    <property type="project" value="InterPro"/>
</dbReference>
<dbReference type="Pfam" id="PF03372">
    <property type="entry name" value="Exo_endo_phos"/>
    <property type="match status" value="1"/>
</dbReference>
<protein>
    <recommendedName>
        <fullName evidence="1">Endonuclease/exonuclease/phosphatase domain-containing protein</fullName>
    </recommendedName>
</protein>
<dbReference type="InterPro" id="IPR005135">
    <property type="entry name" value="Endo/exonuclease/phosphatase"/>
</dbReference>
<reference evidence="2 3" key="1">
    <citation type="submission" date="2022-05" db="EMBL/GenBank/DDBJ databases">
        <authorList>
            <consortium name="Genoscope - CEA"/>
            <person name="William W."/>
        </authorList>
    </citation>
    <scope>NUCLEOTIDE SEQUENCE [LARGE SCALE GENOMIC DNA]</scope>
</reference>
<comment type="caution">
    <text evidence="2">The sequence shown here is derived from an EMBL/GenBank/DDBJ whole genome shotgun (WGS) entry which is preliminary data.</text>
</comment>
<proteinExistence type="predicted"/>
<evidence type="ECO:0000313" key="2">
    <source>
        <dbReference type="EMBL" id="CAH3107769.1"/>
    </source>
</evidence>
<dbReference type="SUPFAM" id="SSF56219">
    <property type="entry name" value="DNase I-like"/>
    <property type="match status" value="1"/>
</dbReference>
<organism evidence="2 3">
    <name type="scientific">Pocillopora meandrina</name>
    <dbReference type="NCBI Taxonomy" id="46732"/>
    <lineage>
        <taxon>Eukaryota</taxon>
        <taxon>Metazoa</taxon>
        <taxon>Cnidaria</taxon>
        <taxon>Anthozoa</taxon>
        <taxon>Hexacorallia</taxon>
        <taxon>Scleractinia</taxon>
        <taxon>Astrocoeniina</taxon>
        <taxon>Pocilloporidae</taxon>
        <taxon>Pocillopora</taxon>
    </lineage>
</organism>
<accession>A0AAU9WAA9</accession>
<dbReference type="Proteomes" id="UP001159428">
    <property type="component" value="Unassembled WGS sequence"/>
</dbReference>
<dbReference type="PANTHER" id="PTHR47510">
    <property type="entry name" value="REVERSE TRANSCRIPTASE DOMAIN-CONTAINING PROTEIN"/>
    <property type="match status" value="1"/>
</dbReference>
<sequence length="223" mass="25171">MSLAPKIDEVSHVVQSANYDLVCITESWLRQHIPDSVITINGYNIIRRDRKEATHGGVCMYIKESIPFSVLDFSEVDENPVFDFEVLWAKLRPTRLPRGFSSIISGVINHPPSAPDSKMQDYLLNCLTSIESQHPISGILLVGDLNHLNETTLKSNFNLKQIVHFPTRGKRFLDRILTNMKEFYDKAIERPKVGLSDHSSDPAQASSKTIAIKGNNYLEGFET</sequence>
<name>A0AAU9WAA9_9CNID</name>
<evidence type="ECO:0000313" key="3">
    <source>
        <dbReference type="Proteomes" id="UP001159428"/>
    </source>
</evidence>
<gene>
    <name evidence="2" type="ORF">PMEA_00002500</name>
</gene>
<dbReference type="InterPro" id="IPR036691">
    <property type="entry name" value="Endo/exonu/phosph_ase_sf"/>
</dbReference>
<dbReference type="AlphaFoldDB" id="A0AAU9WAA9"/>
<feature type="domain" description="Endonuclease/exonuclease/phosphatase" evidence="1">
    <location>
        <begin position="4"/>
        <end position="198"/>
    </location>
</feature>
<evidence type="ECO:0000259" key="1">
    <source>
        <dbReference type="Pfam" id="PF03372"/>
    </source>
</evidence>
<keyword evidence="3" id="KW-1185">Reference proteome</keyword>
<dbReference type="PANTHER" id="PTHR47510:SF3">
    <property type="entry name" value="ENDO_EXONUCLEASE_PHOSPHATASE DOMAIN-CONTAINING PROTEIN"/>
    <property type="match status" value="1"/>
</dbReference>
<dbReference type="EMBL" id="CALNXJ010000011">
    <property type="protein sequence ID" value="CAH3107769.1"/>
    <property type="molecule type" value="Genomic_DNA"/>
</dbReference>
<dbReference type="Gene3D" id="3.60.10.10">
    <property type="entry name" value="Endonuclease/exonuclease/phosphatase"/>
    <property type="match status" value="1"/>
</dbReference>